<protein>
    <recommendedName>
        <fullName evidence="2">Renin receptor-like C-terminal transmembrane spanning segment domain-containing protein</fullName>
    </recommendedName>
</protein>
<dbReference type="GO" id="GO:0038023">
    <property type="term" value="F:signaling receptor activity"/>
    <property type="evidence" value="ECO:0007669"/>
    <property type="project" value="InterPro"/>
</dbReference>
<sequence length="53" mass="5927">FTPTSYPATFGIFLIVSIALSLTVLFVAVGLWNMDPGKDSIIYRMVTTRMKKD</sequence>
<dbReference type="PANTHER" id="PTHR13351:SF1">
    <property type="entry name" value="RENIN RECEPTOR"/>
    <property type="match status" value="1"/>
</dbReference>
<gene>
    <name evidence="3" type="ORF">WUBG_16145</name>
</gene>
<evidence type="ECO:0000259" key="2">
    <source>
        <dbReference type="Pfam" id="PF07850"/>
    </source>
</evidence>
<evidence type="ECO:0000313" key="3">
    <source>
        <dbReference type="EMBL" id="EJW72948.1"/>
    </source>
</evidence>
<feature type="non-terminal residue" evidence="3">
    <location>
        <position position="1"/>
    </location>
</feature>
<reference evidence="4" key="1">
    <citation type="submission" date="2012-08" db="EMBL/GenBank/DDBJ databases">
        <title>The Genome Sequence of Wuchereria bancrofti.</title>
        <authorList>
            <person name="Nutman T.B."/>
            <person name="Fink D.L."/>
            <person name="Russ C."/>
            <person name="Young S."/>
            <person name="Zeng Q."/>
            <person name="Koehrsen M."/>
            <person name="Alvarado L."/>
            <person name="Berlin A."/>
            <person name="Chapman S.B."/>
            <person name="Chen Z."/>
            <person name="Freedman E."/>
            <person name="Gellesch M."/>
            <person name="Goldberg J."/>
            <person name="Griggs A."/>
            <person name="Gujja S."/>
            <person name="Heilman E.R."/>
            <person name="Heiman D."/>
            <person name="Hepburn T."/>
            <person name="Howarth C."/>
            <person name="Jen D."/>
            <person name="Larson L."/>
            <person name="Lewis B."/>
            <person name="Mehta T."/>
            <person name="Park D."/>
            <person name="Pearson M."/>
            <person name="Roberts A."/>
            <person name="Saif S."/>
            <person name="Shea T."/>
            <person name="Shenoy N."/>
            <person name="Sisk P."/>
            <person name="Stolte C."/>
            <person name="Sykes S."/>
            <person name="Walk T."/>
            <person name="White J."/>
            <person name="Yandava C."/>
            <person name="Haas B."/>
            <person name="Henn M.R."/>
            <person name="Nusbaum C."/>
            <person name="Birren B."/>
        </authorList>
    </citation>
    <scope>NUCLEOTIDE SEQUENCE [LARGE SCALE GENOMIC DNA]</scope>
    <source>
        <strain evidence="4">NA</strain>
    </source>
</reference>
<feature type="domain" description="Renin receptor-like C-terminal transmembrane spanning segment" evidence="2">
    <location>
        <begin position="4"/>
        <end position="53"/>
    </location>
</feature>
<comment type="caution">
    <text evidence="3">The sequence shown here is derived from an EMBL/GenBank/DDBJ whole genome shotgun (WGS) entry which is preliminary data.</text>
</comment>
<keyword evidence="1" id="KW-0472">Membrane</keyword>
<proteinExistence type="predicted"/>
<dbReference type="GO" id="GO:0030177">
    <property type="term" value="P:positive regulation of Wnt signaling pathway"/>
    <property type="evidence" value="ECO:0007669"/>
    <property type="project" value="TreeGrafter"/>
</dbReference>
<keyword evidence="1" id="KW-1133">Transmembrane helix</keyword>
<evidence type="ECO:0000256" key="1">
    <source>
        <dbReference type="SAM" id="Phobius"/>
    </source>
</evidence>
<dbReference type="EMBL" id="ADBV01015039">
    <property type="protein sequence ID" value="EJW72948.1"/>
    <property type="molecule type" value="Genomic_DNA"/>
</dbReference>
<organism evidence="3 4">
    <name type="scientific">Wuchereria bancrofti</name>
    <dbReference type="NCBI Taxonomy" id="6293"/>
    <lineage>
        <taxon>Eukaryota</taxon>
        <taxon>Metazoa</taxon>
        <taxon>Ecdysozoa</taxon>
        <taxon>Nematoda</taxon>
        <taxon>Chromadorea</taxon>
        <taxon>Rhabditida</taxon>
        <taxon>Spirurina</taxon>
        <taxon>Spiruromorpha</taxon>
        <taxon>Filarioidea</taxon>
        <taxon>Onchocercidae</taxon>
        <taxon>Wuchereria</taxon>
    </lineage>
</organism>
<dbReference type="InterPro" id="IPR012493">
    <property type="entry name" value="Renin_rcpt"/>
</dbReference>
<dbReference type="AlphaFoldDB" id="J9DTG7"/>
<evidence type="ECO:0000313" key="4">
    <source>
        <dbReference type="Proteomes" id="UP000004810"/>
    </source>
</evidence>
<dbReference type="Proteomes" id="UP000004810">
    <property type="component" value="Unassembled WGS sequence"/>
</dbReference>
<feature type="transmembrane region" description="Helical" evidence="1">
    <location>
        <begin position="12"/>
        <end position="34"/>
    </location>
</feature>
<dbReference type="PANTHER" id="PTHR13351">
    <property type="entry name" value="RENIN RECEPTOR"/>
    <property type="match status" value="1"/>
</dbReference>
<keyword evidence="1" id="KW-0812">Transmembrane</keyword>
<dbReference type="Pfam" id="PF07850">
    <property type="entry name" value="Renin_r"/>
    <property type="match status" value="1"/>
</dbReference>
<name>J9DTG7_WUCBA</name>
<accession>J9DTG7</accession>
<dbReference type="InterPro" id="IPR056780">
    <property type="entry name" value="Renin_r_C"/>
</dbReference>
<dbReference type="GO" id="GO:0009897">
    <property type="term" value="C:external side of plasma membrane"/>
    <property type="evidence" value="ECO:0007669"/>
    <property type="project" value="TreeGrafter"/>
</dbReference>